<evidence type="ECO:0000256" key="1">
    <source>
        <dbReference type="SAM" id="MobiDB-lite"/>
    </source>
</evidence>
<dbReference type="AlphaFoldDB" id="A0A6J4K4B9"/>
<dbReference type="EMBL" id="CADCTX010000001">
    <property type="protein sequence ID" value="CAA9295272.1"/>
    <property type="molecule type" value="Genomic_DNA"/>
</dbReference>
<evidence type="ECO:0000313" key="2">
    <source>
        <dbReference type="EMBL" id="CAA9295272.1"/>
    </source>
</evidence>
<feature type="region of interest" description="Disordered" evidence="1">
    <location>
        <begin position="1"/>
        <end position="45"/>
    </location>
</feature>
<proteinExistence type="predicted"/>
<name>A0A6J4K4B9_9BACT</name>
<accession>A0A6J4K4B9</accession>
<feature type="compositionally biased region" description="Basic and acidic residues" evidence="1">
    <location>
        <begin position="17"/>
        <end position="30"/>
    </location>
</feature>
<gene>
    <name evidence="2" type="ORF">AVDCRST_MAG40-9</name>
</gene>
<feature type="compositionally biased region" description="Basic residues" evidence="1">
    <location>
        <begin position="31"/>
        <end position="42"/>
    </location>
</feature>
<sequence length="70" mass="7746">MVRAGELPEPEAAVEGDTFHETIGRDEASRFRPKSGWSRRTRSCALADGDPDASAALRQLHLQDVVQQRV</sequence>
<organism evidence="2">
    <name type="scientific">uncultured Gemmatimonadaceae bacterium</name>
    <dbReference type="NCBI Taxonomy" id="246130"/>
    <lineage>
        <taxon>Bacteria</taxon>
        <taxon>Pseudomonadati</taxon>
        <taxon>Gemmatimonadota</taxon>
        <taxon>Gemmatimonadia</taxon>
        <taxon>Gemmatimonadales</taxon>
        <taxon>Gemmatimonadaceae</taxon>
        <taxon>environmental samples</taxon>
    </lineage>
</organism>
<reference evidence="2" key="1">
    <citation type="submission" date="2020-02" db="EMBL/GenBank/DDBJ databases">
        <authorList>
            <person name="Meier V. D."/>
        </authorList>
    </citation>
    <scope>NUCLEOTIDE SEQUENCE</scope>
    <source>
        <strain evidence="2">AVDCRST_MAG40</strain>
    </source>
</reference>
<protein>
    <submittedName>
        <fullName evidence="2">Uncharacterized protein</fullName>
    </submittedName>
</protein>